<dbReference type="InterPro" id="IPR001482">
    <property type="entry name" value="T2SS/T4SS_dom"/>
</dbReference>
<evidence type="ECO:0000259" key="3">
    <source>
        <dbReference type="Pfam" id="PF00437"/>
    </source>
</evidence>
<dbReference type="OrthoDB" id="33500at2157"/>
<dbReference type="STRING" id="419665.Maeo_1154"/>
<dbReference type="eggNOG" id="arCOG01819">
    <property type="taxonomic scope" value="Archaea"/>
</dbReference>
<evidence type="ECO:0000313" key="4">
    <source>
        <dbReference type="EMBL" id="ABR56731.1"/>
    </source>
</evidence>
<sequence length="544" mass="61182">MGLFDKSKKPTSRTLNKSKVSKVGAPKDTKNKITSLQKNTAQNSIGKTDSTAKYMGDESYGEKEIIDSYEVTVDGAPFDIVLEKINGVIYYAVPEMDSLDKIWDKFSIEILDNLKNELSSKIFEDIKNLREYLSEFCERYNIILKKEEIESLSKYYYLSLGKLGLIEIPLHDSNLEELMVNGNSAPTFVAHRKYDMCETHMKLDNNELMRVVEGIAMLANRTIDSRTPMLDAFLPDGSRVNATTPDVTLNGVTLTIRKFSEDPLTIVDLIKFGTFNIELAAFLWQAVEGYFGSKPANTLIAGGTGSGKTTTLNVVSLFSMYTDRIITVEDTPELQIPHKHVVKMITRPARPGIEGYEVTMNDLIKNTLRMRPDRIFVGEVRGPEAQSLLTAMNTGHDGCSGTLHANSADEAISRLINPPMSVPKIMVGALDFIINQQRIKRNRKTIRRILSIMEIGGEGENITKTELFKYDGMNDEIVKTGICMWEEEVCRIAGIDRTELIKDRIDREEVLKYMINNNINGIKNVGKIILSYQENPEKVMSKIG</sequence>
<organism evidence="4 5">
    <name type="scientific">Methanococcus aeolicus (strain ATCC BAA-1280 / DSM 17508 / OCM 812 / Nankai-3)</name>
    <dbReference type="NCBI Taxonomy" id="419665"/>
    <lineage>
        <taxon>Archaea</taxon>
        <taxon>Methanobacteriati</taxon>
        <taxon>Methanobacteriota</taxon>
        <taxon>Methanomada group</taxon>
        <taxon>Methanococci</taxon>
        <taxon>Methanococcales</taxon>
        <taxon>Methanococcaceae</taxon>
        <taxon>Methanococcus</taxon>
    </lineage>
</organism>
<evidence type="ECO:0000256" key="1">
    <source>
        <dbReference type="ARBA" id="ARBA00006611"/>
    </source>
</evidence>
<dbReference type="Gene3D" id="3.40.50.300">
    <property type="entry name" value="P-loop containing nucleotide triphosphate hydrolases"/>
    <property type="match status" value="1"/>
</dbReference>
<gene>
    <name evidence="4" type="ordered locus">Maeo_1154</name>
</gene>
<dbReference type="GO" id="GO:0016887">
    <property type="term" value="F:ATP hydrolysis activity"/>
    <property type="evidence" value="ECO:0007669"/>
    <property type="project" value="InterPro"/>
</dbReference>
<dbReference type="CDD" id="cd01130">
    <property type="entry name" value="VirB11-like_ATPase"/>
    <property type="match status" value="1"/>
</dbReference>
<comment type="similarity">
    <text evidence="1">Belongs to the GSP E family.</text>
</comment>
<proteinExistence type="inferred from homology"/>
<dbReference type="Pfam" id="PF00437">
    <property type="entry name" value="T2SSE"/>
    <property type="match status" value="1"/>
</dbReference>
<dbReference type="EMBL" id="CP000743">
    <property type="protein sequence ID" value="ABR56731.1"/>
    <property type="molecule type" value="Genomic_DNA"/>
</dbReference>
<dbReference type="GeneID" id="5327062"/>
<dbReference type="PANTHER" id="PTHR30486">
    <property type="entry name" value="TWITCHING MOTILITY PROTEIN PILT"/>
    <property type="match status" value="1"/>
</dbReference>
<name>A6UW59_META3</name>
<dbReference type="Proteomes" id="UP000001106">
    <property type="component" value="Chromosome"/>
</dbReference>
<feature type="domain" description="Bacterial type II secretion system protein E" evidence="3">
    <location>
        <begin position="172"/>
        <end position="443"/>
    </location>
</feature>
<dbReference type="HOGENOM" id="CLU_005379_2_2_2"/>
<dbReference type="SUPFAM" id="SSF52540">
    <property type="entry name" value="P-loop containing nucleoside triphosphate hydrolases"/>
    <property type="match status" value="1"/>
</dbReference>
<dbReference type="PANTHER" id="PTHR30486:SF15">
    <property type="entry name" value="TYPE II_IV SECRETION SYSTEM ATPASE"/>
    <property type="match status" value="1"/>
</dbReference>
<dbReference type="InterPro" id="IPR027417">
    <property type="entry name" value="P-loop_NTPase"/>
</dbReference>
<accession>A6UW59</accession>
<dbReference type="AlphaFoldDB" id="A6UW59"/>
<feature type="region of interest" description="Disordered" evidence="2">
    <location>
        <begin position="1"/>
        <end position="34"/>
    </location>
</feature>
<dbReference type="InterPro" id="IPR050921">
    <property type="entry name" value="T4SS_GSP_E_ATPase"/>
</dbReference>
<dbReference type="KEGG" id="mae:Maeo_1154"/>
<evidence type="ECO:0000256" key="2">
    <source>
        <dbReference type="SAM" id="MobiDB-lite"/>
    </source>
</evidence>
<dbReference type="RefSeq" id="WP_011973863.1">
    <property type="nucleotide sequence ID" value="NC_009635.1"/>
</dbReference>
<dbReference type="Gene3D" id="3.30.450.380">
    <property type="match status" value="1"/>
</dbReference>
<reference evidence="4" key="1">
    <citation type="submission" date="2007-06" db="EMBL/GenBank/DDBJ databases">
        <title>Complete sequence of Methanococcus aeolicus Nankai-3.</title>
        <authorList>
            <consortium name="US DOE Joint Genome Institute"/>
            <person name="Copeland A."/>
            <person name="Lucas S."/>
            <person name="Lapidus A."/>
            <person name="Barry K."/>
            <person name="Glavina del Rio T."/>
            <person name="Dalin E."/>
            <person name="Tice H."/>
            <person name="Pitluck S."/>
            <person name="Chain P."/>
            <person name="Malfatti S."/>
            <person name="Shin M."/>
            <person name="Vergez L."/>
            <person name="Schmutz J."/>
            <person name="Larimer F."/>
            <person name="Land M."/>
            <person name="Hauser L."/>
            <person name="Kyrpides N."/>
            <person name="Lykidis A."/>
            <person name="Sieprawska-Lupa M."/>
            <person name="Whitman W.B."/>
            <person name="Richardson P."/>
        </authorList>
    </citation>
    <scope>NUCLEOTIDE SEQUENCE [LARGE SCALE GENOMIC DNA]</scope>
    <source>
        <strain evidence="4">Nankai-3</strain>
    </source>
</reference>
<keyword evidence="5" id="KW-1185">Reference proteome</keyword>
<evidence type="ECO:0000313" key="5">
    <source>
        <dbReference type="Proteomes" id="UP000001106"/>
    </source>
</evidence>
<protein>
    <submittedName>
        <fullName evidence="4">Type II secretion system protein E</fullName>
    </submittedName>
</protein>